<dbReference type="Pfam" id="PF05168">
    <property type="entry name" value="HEPN"/>
    <property type="match status" value="1"/>
</dbReference>
<dbReference type="EMBL" id="ABXP02000028">
    <property type="protein sequence ID" value="KKC30627.1"/>
    <property type="molecule type" value="Genomic_DNA"/>
</dbReference>
<comment type="caution">
    <text evidence="2">The sequence shown here is derived from an EMBL/GenBank/DDBJ whole genome shotgun (WGS) entry which is preliminary data.</text>
</comment>
<proteinExistence type="predicted"/>
<dbReference type="SUPFAM" id="SSF81593">
    <property type="entry name" value="Nucleotidyltransferase substrate binding subunit/domain"/>
    <property type="match status" value="1"/>
</dbReference>
<evidence type="ECO:0000313" key="2">
    <source>
        <dbReference type="EMBL" id="KKC30627.1"/>
    </source>
</evidence>
<accession>A0A0F5PPN4</accession>
<gene>
    <name evidence="2" type="ORF">CDSM653_00317</name>
</gene>
<feature type="domain" description="HEPN" evidence="1">
    <location>
        <begin position="5"/>
        <end position="112"/>
    </location>
</feature>
<reference evidence="3" key="3">
    <citation type="submission" date="2015-02" db="EMBL/GenBank/DDBJ databases">
        <title>Genome analysis of three genomes within the thermophilic hydrogenogenic bacterial species Caldanaerobacter subterraneus.</title>
        <authorList>
            <person name="Sant'Anna F.H."/>
            <person name="Lebedinsky A."/>
            <person name="Sokolova T."/>
            <person name="Robb F.T."/>
            <person name="Gonzalez J.M."/>
        </authorList>
    </citation>
    <scope>NUCLEOTIDE SEQUENCE [LARGE SCALE GENOMIC DNA]</scope>
    <source>
        <strain evidence="3">DSM 12653</strain>
    </source>
</reference>
<evidence type="ECO:0000259" key="1">
    <source>
        <dbReference type="PROSITE" id="PS50910"/>
    </source>
</evidence>
<protein>
    <recommendedName>
        <fullName evidence="1">HEPN domain-containing protein</fullName>
    </recommendedName>
</protein>
<reference evidence="2 3" key="2">
    <citation type="journal article" date="2015" name="BMC Genomics">
        <title>Analysis of three genomes within the thermophilic bacterial species Caldanaerobacter subterraneus with a focus on carbon monoxide dehydrogenase evolution and hydrolase diversity.</title>
        <authorList>
            <person name="Sant'Anna F.H."/>
            <person name="Lebedinsky A.V."/>
            <person name="Sokolova T.G."/>
            <person name="Robb F.T."/>
            <person name="Gonzalez J.M."/>
        </authorList>
    </citation>
    <scope>NUCLEOTIDE SEQUENCE [LARGE SCALE GENOMIC DNA]</scope>
    <source>
        <strain evidence="2 3">DSM 12653</strain>
    </source>
</reference>
<dbReference type="SMART" id="SM00748">
    <property type="entry name" value="HEPN"/>
    <property type="match status" value="1"/>
</dbReference>
<evidence type="ECO:0000313" key="3">
    <source>
        <dbReference type="Proteomes" id="UP000010146"/>
    </source>
</evidence>
<dbReference type="Gene3D" id="1.20.120.330">
    <property type="entry name" value="Nucleotidyltransferases domain 2"/>
    <property type="match status" value="1"/>
</dbReference>
<organism evidence="2 3">
    <name type="scientific">Caldanaerobacter subterraneus subsp. pacificus DSM 12653</name>
    <dbReference type="NCBI Taxonomy" id="391606"/>
    <lineage>
        <taxon>Bacteria</taxon>
        <taxon>Bacillati</taxon>
        <taxon>Bacillota</taxon>
        <taxon>Clostridia</taxon>
        <taxon>Thermoanaerobacterales</taxon>
        <taxon>Thermoanaerobacteraceae</taxon>
        <taxon>Caldanaerobacter</taxon>
    </lineage>
</organism>
<dbReference type="RefSeq" id="WP_043883886.1">
    <property type="nucleotide sequence ID" value="NZ_ABXP02000028.1"/>
</dbReference>
<dbReference type="AlphaFoldDB" id="A0A0F5PPN4"/>
<name>A0A0F5PPN4_9THEO</name>
<dbReference type="InterPro" id="IPR007842">
    <property type="entry name" value="HEPN_dom"/>
</dbReference>
<dbReference type="Proteomes" id="UP000010146">
    <property type="component" value="Unassembled WGS sequence"/>
</dbReference>
<dbReference type="PROSITE" id="PS50910">
    <property type="entry name" value="HEPN"/>
    <property type="match status" value="1"/>
</dbReference>
<reference evidence="2 3" key="1">
    <citation type="submission" date="2008-07" db="EMBL/GenBank/DDBJ databases">
        <authorList>
            <person name="Gonzalez J."/>
            <person name="Sokolova T."/>
            <person name="Ferriera S."/>
            <person name="Johnson J."/>
            <person name="Kravitz S."/>
            <person name="Beeson K."/>
            <person name="Sutton G."/>
            <person name="Rogers Y.-H."/>
            <person name="Friedman R."/>
            <person name="Frazier M."/>
            <person name="Venter J.C."/>
        </authorList>
    </citation>
    <scope>NUCLEOTIDE SEQUENCE [LARGE SCALE GENOMIC DNA]</scope>
    <source>
        <strain evidence="2 3">DSM 12653</strain>
    </source>
</reference>
<sequence>MACKSRTRLLNCNIIREEGLHGVEDSFCYICHQAAEKLLKAFLLYNLESVPKTHDLIFLLERSKAYDPSLEEFFDGISILNEYAVSARYPVDFETSRTTKEAEEAFEILENLRHEILKRIK</sequence>